<dbReference type="Gene3D" id="3.40.1190.20">
    <property type="match status" value="1"/>
</dbReference>
<dbReference type="RefSeq" id="WP_077274875.1">
    <property type="nucleotide sequence ID" value="NZ_CP019609.1"/>
</dbReference>
<dbReference type="PIRSF" id="PIRSF000513">
    <property type="entry name" value="Thz_kinase"/>
    <property type="match status" value="1"/>
</dbReference>
<evidence type="ECO:0000256" key="10">
    <source>
        <dbReference type="ARBA" id="ARBA00022977"/>
    </source>
</evidence>
<feature type="binding site" evidence="11">
    <location>
        <position position="204"/>
    </location>
    <ligand>
        <name>substrate</name>
    </ligand>
</feature>
<keyword evidence="9 11" id="KW-0460">Magnesium</keyword>
<comment type="similarity">
    <text evidence="11">Belongs to the Thz kinase family.</text>
</comment>
<comment type="catalytic activity">
    <reaction evidence="1 11">
        <text>5-(2-hydroxyethyl)-4-methylthiazole + ATP = 4-methyl-5-(2-phosphooxyethyl)-thiazole + ADP + H(+)</text>
        <dbReference type="Rhea" id="RHEA:24212"/>
        <dbReference type="ChEBI" id="CHEBI:15378"/>
        <dbReference type="ChEBI" id="CHEBI:17957"/>
        <dbReference type="ChEBI" id="CHEBI:30616"/>
        <dbReference type="ChEBI" id="CHEBI:58296"/>
        <dbReference type="ChEBI" id="CHEBI:456216"/>
        <dbReference type="EC" id="2.7.1.50"/>
    </reaction>
</comment>
<dbReference type="GO" id="GO:0000287">
    <property type="term" value="F:magnesium ion binding"/>
    <property type="evidence" value="ECO:0007669"/>
    <property type="project" value="UniProtKB-UniRule"/>
</dbReference>
<feature type="binding site" evidence="11">
    <location>
        <position position="177"/>
    </location>
    <ligand>
        <name>ATP</name>
        <dbReference type="ChEBI" id="CHEBI:30616"/>
    </ligand>
</feature>
<dbReference type="EMBL" id="CP019609">
    <property type="protein sequence ID" value="AQP52771.1"/>
    <property type="molecule type" value="Genomic_DNA"/>
</dbReference>
<evidence type="ECO:0000256" key="7">
    <source>
        <dbReference type="ARBA" id="ARBA00022777"/>
    </source>
</evidence>
<evidence type="ECO:0000256" key="3">
    <source>
        <dbReference type="ARBA" id="ARBA00004868"/>
    </source>
</evidence>
<evidence type="ECO:0000256" key="6">
    <source>
        <dbReference type="ARBA" id="ARBA00022741"/>
    </source>
</evidence>
<dbReference type="HAMAP" id="MF_00228">
    <property type="entry name" value="Thz_kinase"/>
    <property type="match status" value="1"/>
</dbReference>
<dbReference type="CDD" id="cd01170">
    <property type="entry name" value="THZ_kinase"/>
    <property type="match status" value="1"/>
</dbReference>
<keyword evidence="8 11" id="KW-0067">ATP-binding</keyword>
<evidence type="ECO:0000256" key="2">
    <source>
        <dbReference type="ARBA" id="ARBA00001946"/>
    </source>
</evidence>
<feature type="binding site" evidence="11">
    <location>
        <position position="124"/>
    </location>
    <ligand>
        <name>ATP</name>
        <dbReference type="ChEBI" id="CHEBI:30616"/>
    </ligand>
</feature>
<keyword evidence="6 11" id="KW-0547">Nucleotide-binding</keyword>
<dbReference type="InterPro" id="IPR000417">
    <property type="entry name" value="Hyethyz_kinase"/>
</dbReference>
<evidence type="ECO:0000256" key="1">
    <source>
        <dbReference type="ARBA" id="ARBA00001771"/>
    </source>
</evidence>
<dbReference type="PRINTS" id="PR01099">
    <property type="entry name" value="HYETHTZKNASE"/>
</dbReference>
<reference evidence="12 13" key="1">
    <citation type="journal article" date="2010" name="Int. J. Syst. Evol. Microbiol.">
        <title>Vagococcus penaei sp. nov., isolated from spoilage microbiota of cooked shrimp (Penaeus vannamei).</title>
        <authorList>
            <person name="Jaffres E."/>
            <person name="Prevost H."/>
            <person name="Rossero A."/>
            <person name="Joffraud J.J."/>
            <person name="Dousset X."/>
        </authorList>
    </citation>
    <scope>NUCLEOTIDE SEQUENCE [LARGE SCALE GENOMIC DNA]</scope>
    <source>
        <strain evidence="12 13">CD276</strain>
    </source>
</reference>
<keyword evidence="7 11" id="KW-0418">Kinase</keyword>
<evidence type="ECO:0000256" key="4">
    <source>
        <dbReference type="ARBA" id="ARBA00022679"/>
    </source>
</evidence>
<feature type="binding site" evidence="11">
    <location>
        <position position="49"/>
    </location>
    <ligand>
        <name>substrate</name>
    </ligand>
</feature>
<keyword evidence="4 11" id="KW-0808">Transferase</keyword>
<dbReference type="STRING" id="633807.BW732_00090"/>
<dbReference type="InterPro" id="IPR029056">
    <property type="entry name" value="Ribokinase-like"/>
</dbReference>
<dbReference type="Pfam" id="PF02110">
    <property type="entry name" value="HK"/>
    <property type="match status" value="1"/>
</dbReference>
<accession>A0A1Q2D357</accession>
<organism evidence="12 13">
    <name type="scientific">Vagococcus penaei</name>
    <dbReference type="NCBI Taxonomy" id="633807"/>
    <lineage>
        <taxon>Bacteria</taxon>
        <taxon>Bacillati</taxon>
        <taxon>Bacillota</taxon>
        <taxon>Bacilli</taxon>
        <taxon>Lactobacillales</taxon>
        <taxon>Enterococcaceae</taxon>
        <taxon>Vagococcus</taxon>
    </lineage>
</organism>
<dbReference type="SUPFAM" id="SSF53613">
    <property type="entry name" value="Ribokinase-like"/>
    <property type="match status" value="1"/>
</dbReference>
<name>A0A1Q2D357_9ENTE</name>
<comment type="pathway">
    <text evidence="3 11">Cofactor biosynthesis; thiamine diphosphate biosynthesis; 4-methyl-5-(2-phosphoethyl)-thiazole from 5-(2-hydroxyethyl)-4-methylthiazole: step 1/1.</text>
</comment>
<dbReference type="GO" id="GO:0009228">
    <property type="term" value="P:thiamine biosynthetic process"/>
    <property type="evidence" value="ECO:0007669"/>
    <property type="project" value="UniProtKB-KW"/>
</dbReference>
<dbReference type="UniPathway" id="UPA00060">
    <property type="reaction ID" value="UER00139"/>
</dbReference>
<evidence type="ECO:0000256" key="8">
    <source>
        <dbReference type="ARBA" id="ARBA00022840"/>
    </source>
</evidence>
<keyword evidence="13" id="KW-1185">Reference proteome</keyword>
<comment type="cofactor">
    <cofactor evidence="2 11">
        <name>Mg(2+)</name>
        <dbReference type="ChEBI" id="CHEBI:18420"/>
    </cofactor>
</comment>
<dbReference type="GO" id="GO:0004417">
    <property type="term" value="F:hydroxyethylthiazole kinase activity"/>
    <property type="evidence" value="ECO:0007669"/>
    <property type="project" value="UniProtKB-UniRule"/>
</dbReference>
<keyword evidence="10 11" id="KW-0784">Thiamine biosynthesis</keyword>
<sequence>MSNLIVQFKEQTNEIIFLKDSPLVQCITNEITCESMANALLYIGAKPIMADDSREFKELFQQTDALLLNLGRLSVEREKNLRQAANYARETEKPTVVDLVGVTATKWRFDIGHALLEQHPQVVKGNLSEMRAFCQLATKGRGVDGSTSDQSDIAISELVVALHTLTHSYPETIFLATGPTDIVVNQGGTYYLKNGVPELDAFTGTGDIVGAMIAAFLGDEYSAIEATILAVSYFNLCGEQAKNLGGNQQGLADFRHQTLNQLSLLKEQPQWTSGIKGAYQSWNEV</sequence>
<dbReference type="GO" id="GO:0009229">
    <property type="term" value="P:thiamine diphosphate biosynthetic process"/>
    <property type="evidence" value="ECO:0007669"/>
    <property type="project" value="UniProtKB-UniRule"/>
</dbReference>
<dbReference type="EC" id="2.7.1.50" evidence="11"/>
<dbReference type="GO" id="GO:0005524">
    <property type="term" value="F:ATP binding"/>
    <property type="evidence" value="ECO:0007669"/>
    <property type="project" value="UniProtKB-UniRule"/>
</dbReference>
<proteinExistence type="inferred from homology"/>
<keyword evidence="5 11" id="KW-0479">Metal-binding</keyword>
<gene>
    <name evidence="11" type="primary">thiM</name>
    <name evidence="12" type="ORF">BW732_00090</name>
</gene>
<protein>
    <recommendedName>
        <fullName evidence="11">Hydroxyethylthiazole kinase</fullName>
        <ecNumber evidence="11">2.7.1.50</ecNumber>
    </recommendedName>
    <alternativeName>
        <fullName evidence="11">4-methyl-5-beta-hydroxyethylthiazole kinase</fullName>
        <shortName evidence="11">TH kinase</shortName>
        <shortName evidence="11">Thz kinase</shortName>
    </alternativeName>
</protein>
<evidence type="ECO:0000256" key="9">
    <source>
        <dbReference type="ARBA" id="ARBA00022842"/>
    </source>
</evidence>
<evidence type="ECO:0000313" key="13">
    <source>
        <dbReference type="Proteomes" id="UP000188246"/>
    </source>
</evidence>
<dbReference type="KEGG" id="vpi:BW732_00090"/>
<dbReference type="OrthoDB" id="9778146at2"/>
<dbReference type="Proteomes" id="UP000188246">
    <property type="component" value="Chromosome"/>
</dbReference>
<evidence type="ECO:0000313" key="12">
    <source>
        <dbReference type="EMBL" id="AQP52771.1"/>
    </source>
</evidence>
<dbReference type="AlphaFoldDB" id="A0A1Q2D357"/>
<evidence type="ECO:0000256" key="11">
    <source>
        <dbReference type="HAMAP-Rule" id="MF_00228"/>
    </source>
</evidence>
<comment type="function">
    <text evidence="11">Catalyzes the phosphorylation of the hydroxyl group of 4-methyl-5-beta-hydroxyethylthiazole (THZ).</text>
</comment>
<evidence type="ECO:0000256" key="5">
    <source>
        <dbReference type="ARBA" id="ARBA00022723"/>
    </source>
</evidence>